<dbReference type="PROSITE" id="PS51681">
    <property type="entry name" value="SAM_MT_NNMT_PNMT_TEMT"/>
    <property type="match status" value="1"/>
</dbReference>
<keyword evidence="4" id="KW-0949">S-adenosyl-L-methionine</keyword>
<evidence type="ECO:0000256" key="1">
    <source>
        <dbReference type="ARBA" id="ARBA00007996"/>
    </source>
</evidence>
<dbReference type="InterPro" id="IPR029063">
    <property type="entry name" value="SAM-dependent_MTases_sf"/>
</dbReference>
<dbReference type="GO" id="GO:0008170">
    <property type="term" value="F:N-methyltransferase activity"/>
    <property type="evidence" value="ECO:0007669"/>
    <property type="project" value="TreeGrafter"/>
</dbReference>
<proteinExistence type="inferred from homology"/>
<comment type="similarity">
    <text evidence="1">Belongs to the class I-like SAM-binding methyltransferase superfamily. NNMT/PNMT/TEMT family.</text>
</comment>
<organism evidence="5 6">
    <name type="scientific">Engystomops pustulosus</name>
    <name type="common">Tungara frog</name>
    <name type="synonym">Physalaemus pustulosus</name>
    <dbReference type="NCBI Taxonomy" id="76066"/>
    <lineage>
        <taxon>Eukaryota</taxon>
        <taxon>Metazoa</taxon>
        <taxon>Chordata</taxon>
        <taxon>Craniata</taxon>
        <taxon>Vertebrata</taxon>
        <taxon>Euteleostomi</taxon>
        <taxon>Amphibia</taxon>
        <taxon>Batrachia</taxon>
        <taxon>Anura</taxon>
        <taxon>Neobatrachia</taxon>
        <taxon>Hyloidea</taxon>
        <taxon>Leptodactylidae</taxon>
        <taxon>Leiuperinae</taxon>
        <taxon>Engystomops</taxon>
    </lineage>
</organism>
<keyword evidence="6" id="KW-1185">Reference proteome</keyword>
<sequence>MDSGSYKCYHADEFDPKDHLATYCSPDSDKTLFEELFLFPMGVFQRWQSSGNFKLGSLIDFSSGPLVFHLFAISDYVTSITILETNDFCVKEMERWINKEQEAFDWSHFIEAFPEVEGDSKKWIEKEETLRKKIKSIINFDVKKPNPIEPNILEKADSLVSIYLHQHVSKDKEEYCRILAILSSFIRVGGRLILVGAFNKSFYKIGEHKFHSLPMDEDFVRRSVADAGFTIECLEIFKSKLSSDITDHDAIWILIAVKVRE</sequence>
<dbReference type="GO" id="GO:0032259">
    <property type="term" value="P:methylation"/>
    <property type="evidence" value="ECO:0007669"/>
    <property type="project" value="UniProtKB-KW"/>
</dbReference>
<dbReference type="Proteomes" id="UP000824782">
    <property type="component" value="Unassembled WGS sequence"/>
</dbReference>
<dbReference type="Gene3D" id="3.40.50.150">
    <property type="entry name" value="Vaccinia Virus protein VP39"/>
    <property type="match status" value="1"/>
</dbReference>
<dbReference type="InterPro" id="IPR000940">
    <property type="entry name" value="NNMT_TEMT_trans"/>
</dbReference>
<dbReference type="Pfam" id="PF01234">
    <property type="entry name" value="NNMT_PNMT_TEMT"/>
    <property type="match status" value="1"/>
</dbReference>
<accession>A0AAV7B7G5</accession>
<dbReference type="PANTHER" id="PTHR10867:SF44">
    <property type="entry name" value="NICOTINAMIDE N-METHYLTRANSFERASE ISOFORM X2"/>
    <property type="match status" value="1"/>
</dbReference>
<reference evidence="5" key="1">
    <citation type="thesis" date="2020" institute="ProQuest LLC" country="789 East Eisenhower Parkway, Ann Arbor, MI, USA">
        <title>Comparative Genomics and Chromosome Evolution.</title>
        <authorList>
            <person name="Mudd A.B."/>
        </authorList>
    </citation>
    <scope>NUCLEOTIDE SEQUENCE</scope>
    <source>
        <strain evidence="5">237g6f4</strain>
        <tissue evidence="5">Blood</tissue>
    </source>
</reference>
<dbReference type="AlphaFoldDB" id="A0AAV7B7G5"/>
<keyword evidence="3" id="KW-0808">Transferase</keyword>
<evidence type="ECO:0000256" key="4">
    <source>
        <dbReference type="ARBA" id="ARBA00022691"/>
    </source>
</evidence>
<dbReference type="SUPFAM" id="SSF53335">
    <property type="entry name" value="S-adenosyl-L-methionine-dependent methyltransferases"/>
    <property type="match status" value="1"/>
</dbReference>
<protein>
    <submittedName>
        <fullName evidence="5">Uncharacterized protein</fullName>
    </submittedName>
</protein>
<evidence type="ECO:0000256" key="2">
    <source>
        <dbReference type="ARBA" id="ARBA00022603"/>
    </source>
</evidence>
<evidence type="ECO:0000313" key="5">
    <source>
        <dbReference type="EMBL" id="KAG8568511.1"/>
    </source>
</evidence>
<comment type="caution">
    <text evidence="5">The sequence shown here is derived from an EMBL/GenBank/DDBJ whole genome shotgun (WGS) entry which is preliminary data.</text>
</comment>
<evidence type="ECO:0000313" key="6">
    <source>
        <dbReference type="Proteomes" id="UP000824782"/>
    </source>
</evidence>
<dbReference type="EMBL" id="WNYA01000006">
    <property type="protein sequence ID" value="KAG8568511.1"/>
    <property type="molecule type" value="Genomic_DNA"/>
</dbReference>
<dbReference type="PANTHER" id="PTHR10867">
    <property type="entry name" value="NNMT/PNMT/TEMT FAMILY MEMBER"/>
    <property type="match status" value="1"/>
</dbReference>
<dbReference type="GO" id="GO:0005829">
    <property type="term" value="C:cytosol"/>
    <property type="evidence" value="ECO:0007669"/>
    <property type="project" value="TreeGrafter"/>
</dbReference>
<evidence type="ECO:0000256" key="3">
    <source>
        <dbReference type="ARBA" id="ARBA00022679"/>
    </source>
</evidence>
<gene>
    <name evidence="5" type="ORF">GDO81_014034</name>
</gene>
<keyword evidence="2" id="KW-0489">Methyltransferase</keyword>
<name>A0AAV7B7G5_ENGPU</name>